<protein>
    <submittedName>
        <fullName evidence="1">Uncharacterized protein</fullName>
    </submittedName>
</protein>
<comment type="caution">
    <text evidence="1">The sequence shown here is derived from an EMBL/GenBank/DDBJ whole genome shotgun (WGS) entry which is preliminary data.</text>
</comment>
<keyword evidence="2" id="KW-1185">Reference proteome</keyword>
<accession>A0A158KH14</accession>
<sequence>MDLEFERRQLRKAEIDLIKAEWRIERQEGVIRGLEEDGQATDDAQKVLDQFNKTREVIAIHRNRISEVIEVIENTKKKKSSIWKGLDAVLRHPTTLLILGFVLTAIVGGQLQSRQQEIEKDRTQTLAGHEAIQKIRQALAEYAMRGQLLWIQRDGPVDEKGAMLSRMDEAFVTLTKTIYAESPIVLRAINGGKPTLSDIKINNYFVDLRDFLVDSNERVFEIAKMPRPHLTNPSGEGWRYIENPMKYFMEKSQYCIDLFLVPFESALDVSDAQKRMRWVFDTMNMAGGIYRKPQFLSEGLICPLYRYKNDPLKNK</sequence>
<reference evidence="1" key="1">
    <citation type="submission" date="2016-01" db="EMBL/GenBank/DDBJ databases">
        <authorList>
            <person name="Peeters C."/>
        </authorList>
    </citation>
    <scope>NUCLEOTIDE SEQUENCE [LARGE SCALE GENOMIC DNA]</scope>
    <source>
        <strain evidence="1">LMG 22937</strain>
    </source>
</reference>
<proteinExistence type="predicted"/>
<evidence type="ECO:0000313" key="1">
    <source>
        <dbReference type="EMBL" id="SAL80432.1"/>
    </source>
</evidence>
<evidence type="ECO:0000313" key="2">
    <source>
        <dbReference type="Proteomes" id="UP000054925"/>
    </source>
</evidence>
<dbReference type="Proteomes" id="UP000054925">
    <property type="component" value="Unassembled WGS sequence"/>
</dbReference>
<gene>
    <name evidence="1" type="ORF">AWB67_05622</name>
</gene>
<dbReference type="AlphaFoldDB" id="A0A158KH14"/>
<dbReference type="EMBL" id="FCOL02000055">
    <property type="protein sequence ID" value="SAL80432.1"/>
    <property type="molecule type" value="Genomic_DNA"/>
</dbReference>
<dbReference type="RefSeq" id="WP_125477700.1">
    <property type="nucleotide sequence ID" value="NZ_FCOL02000055.1"/>
</dbReference>
<dbReference type="OrthoDB" id="9115009at2"/>
<organism evidence="1 2">
    <name type="scientific">Caballeronia terrestris</name>
    <dbReference type="NCBI Taxonomy" id="1226301"/>
    <lineage>
        <taxon>Bacteria</taxon>
        <taxon>Pseudomonadati</taxon>
        <taxon>Pseudomonadota</taxon>
        <taxon>Betaproteobacteria</taxon>
        <taxon>Burkholderiales</taxon>
        <taxon>Burkholderiaceae</taxon>
        <taxon>Caballeronia</taxon>
    </lineage>
</organism>
<name>A0A158KH14_9BURK</name>